<sequence>MSATPAPAGRAPCCWHRKDHMDFSILALVFALGLRHGLDADHLAIIDGFARLRPSRWNGVLFALGHGGVVTVLALGVDRLLGEVELDWLSPWLFLLVAGANLYRLLRPAAHTHAGAGAGLPGRWLVLGPLAMGVLLAIGFETVTQLSALSLANQVSPLLLGAAFTFGMLITDGVNGLLAARVQRSRGPRAESASRVIGWLVVAFSTAFAFGHFAGLDLGTLALPLGVLMFSALVALRLWCLRDPQARLTVGT</sequence>
<comment type="similarity">
    <text evidence="7">Belongs to the NiCoT transporter (TC 2.A.52) family.</text>
</comment>
<dbReference type="Proteomes" id="UP000010467">
    <property type="component" value="Chromosome"/>
</dbReference>
<protein>
    <recommendedName>
        <fullName evidence="7">Nickel/cobalt efflux system</fullName>
    </recommendedName>
</protein>
<evidence type="ECO:0000256" key="4">
    <source>
        <dbReference type="ARBA" id="ARBA00022692"/>
    </source>
</evidence>
<feature type="transmembrane region" description="Helical" evidence="7">
    <location>
        <begin position="158"/>
        <end position="180"/>
    </location>
</feature>
<dbReference type="InterPro" id="IPR011541">
    <property type="entry name" value="Ni/Co_transpt_high_affinity"/>
</dbReference>
<dbReference type="GO" id="GO:0015099">
    <property type="term" value="F:nickel cation transmembrane transporter activity"/>
    <property type="evidence" value="ECO:0007669"/>
    <property type="project" value="UniProtKB-UniRule"/>
</dbReference>
<keyword evidence="3" id="KW-0533">Nickel</keyword>
<name>L0A429_DEIPD</name>
<feature type="transmembrane region" description="Helical" evidence="7">
    <location>
        <begin position="192"/>
        <end position="215"/>
    </location>
</feature>
<evidence type="ECO:0000256" key="3">
    <source>
        <dbReference type="ARBA" id="ARBA00022596"/>
    </source>
</evidence>
<evidence type="ECO:0000256" key="1">
    <source>
        <dbReference type="ARBA" id="ARBA00004127"/>
    </source>
</evidence>
<evidence type="ECO:0000256" key="7">
    <source>
        <dbReference type="RuleBase" id="RU362101"/>
    </source>
</evidence>
<dbReference type="eggNOG" id="COG3376">
    <property type="taxonomic scope" value="Bacteria"/>
</dbReference>
<feature type="transmembrane region" description="Helical" evidence="7">
    <location>
        <begin position="118"/>
        <end position="138"/>
    </location>
</feature>
<reference evidence="9" key="1">
    <citation type="submission" date="2012-03" db="EMBL/GenBank/DDBJ databases">
        <title>Complete sequence of chromosome of Deinococcus peraridilitoris DSM 19664.</title>
        <authorList>
            <person name="Lucas S."/>
            <person name="Copeland A."/>
            <person name="Lapidus A."/>
            <person name="Glavina del Rio T."/>
            <person name="Dalin E."/>
            <person name="Tice H."/>
            <person name="Bruce D."/>
            <person name="Goodwin L."/>
            <person name="Pitluck S."/>
            <person name="Peters L."/>
            <person name="Mikhailova N."/>
            <person name="Lu M."/>
            <person name="Kyrpides N."/>
            <person name="Mavromatis K."/>
            <person name="Ivanova N."/>
            <person name="Brettin T."/>
            <person name="Detter J.C."/>
            <person name="Han C."/>
            <person name="Larimer F."/>
            <person name="Land M."/>
            <person name="Hauser L."/>
            <person name="Markowitz V."/>
            <person name="Cheng J.-F."/>
            <person name="Hugenholtz P."/>
            <person name="Woyke T."/>
            <person name="Wu D."/>
            <person name="Pukall R."/>
            <person name="Steenblock K."/>
            <person name="Brambilla E."/>
            <person name="Klenk H.-P."/>
            <person name="Eisen J.A."/>
        </authorList>
    </citation>
    <scope>NUCLEOTIDE SEQUENCE [LARGE SCALE GENOMIC DNA]</scope>
    <source>
        <strain evidence="9">DSM 19664 / LMG 22246 / CIP 109416 / KR-200</strain>
    </source>
</reference>
<dbReference type="AlphaFoldDB" id="L0A429"/>
<evidence type="ECO:0000256" key="5">
    <source>
        <dbReference type="ARBA" id="ARBA00022989"/>
    </source>
</evidence>
<dbReference type="EMBL" id="CP003382">
    <property type="protein sequence ID" value="AFZ67785.1"/>
    <property type="molecule type" value="Genomic_DNA"/>
</dbReference>
<organism evidence="8 9">
    <name type="scientific">Deinococcus peraridilitoris (strain DSM 19664 / LMG 22246 / CIP 109416 / KR-200)</name>
    <dbReference type="NCBI Taxonomy" id="937777"/>
    <lineage>
        <taxon>Bacteria</taxon>
        <taxon>Thermotogati</taxon>
        <taxon>Deinococcota</taxon>
        <taxon>Deinococci</taxon>
        <taxon>Deinococcales</taxon>
        <taxon>Deinococcaceae</taxon>
        <taxon>Deinococcus</taxon>
    </lineage>
</organism>
<feature type="transmembrane region" description="Helical" evidence="7">
    <location>
        <begin position="89"/>
        <end position="106"/>
    </location>
</feature>
<evidence type="ECO:0000313" key="8">
    <source>
        <dbReference type="EMBL" id="AFZ67785.1"/>
    </source>
</evidence>
<keyword evidence="9" id="KW-1185">Reference proteome</keyword>
<dbReference type="KEGG" id="dpd:Deipe_2305"/>
<comment type="subcellular location">
    <subcellularLocation>
        <location evidence="7">Cell membrane</location>
        <topology evidence="7">Multi-pass membrane protein</topology>
    </subcellularLocation>
    <subcellularLocation>
        <location evidence="1">Endomembrane system</location>
        <topology evidence="1">Multi-pass membrane protein</topology>
    </subcellularLocation>
</comment>
<feature type="transmembrane region" description="Helical" evidence="7">
    <location>
        <begin position="59"/>
        <end position="77"/>
    </location>
</feature>
<dbReference type="HOGENOM" id="CLU_090283_0_0_0"/>
<dbReference type="GO" id="GO:0012505">
    <property type="term" value="C:endomembrane system"/>
    <property type="evidence" value="ECO:0007669"/>
    <property type="project" value="UniProtKB-SubCell"/>
</dbReference>
<dbReference type="GO" id="GO:0005886">
    <property type="term" value="C:plasma membrane"/>
    <property type="evidence" value="ECO:0007669"/>
    <property type="project" value="UniProtKB-SubCell"/>
</dbReference>
<feature type="transmembrane region" description="Helical" evidence="7">
    <location>
        <begin position="221"/>
        <end position="240"/>
    </location>
</feature>
<proteinExistence type="inferred from homology"/>
<dbReference type="STRING" id="937777.Deipe_2305"/>
<gene>
    <name evidence="8" type="ordered locus">Deipe_2305</name>
</gene>
<keyword evidence="5 7" id="KW-1133">Transmembrane helix</keyword>
<evidence type="ECO:0000313" key="9">
    <source>
        <dbReference type="Proteomes" id="UP000010467"/>
    </source>
</evidence>
<dbReference type="Pfam" id="PF03824">
    <property type="entry name" value="NicO"/>
    <property type="match status" value="1"/>
</dbReference>
<dbReference type="PATRIC" id="fig|937777.3.peg.2307"/>
<evidence type="ECO:0000256" key="2">
    <source>
        <dbReference type="ARBA" id="ARBA00022448"/>
    </source>
</evidence>
<evidence type="ECO:0000256" key="6">
    <source>
        <dbReference type="ARBA" id="ARBA00023136"/>
    </source>
</evidence>
<accession>L0A429</accession>
<keyword evidence="6 7" id="KW-0472">Membrane</keyword>
<keyword evidence="2 7" id="KW-0813">Transport</keyword>
<keyword evidence="4 7" id="KW-0812">Transmembrane</keyword>